<name>A0A8S9LPW8_BRACR</name>
<evidence type="ECO:0000313" key="2">
    <source>
        <dbReference type="Proteomes" id="UP000712281"/>
    </source>
</evidence>
<sequence length="140" mass="15261">MGTLKKSPRSELSTEEVARGRLLLLSCATQVWKSELPSFLSRSTPSFVESKGVYVYLRVGVVDNNLNSVFARVRSITNQYKASASLHGNHKDVSLADVPVEQLRKLMPLLLSSQRANIGIAVAPTTDAVRGASDIHLTKP</sequence>
<protein>
    <submittedName>
        <fullName evidence="1">Uncharacterized protein</fullName>
    </submittedName>
</protein>
<evidence type="ECO:0000313" key="1">
    <source>
        <dbReference type="EMBL" id="KAF2607931.1"/>
    </source>
</evidence>
<gene>
    <name evidence="1" type="ORF">F2Q68_00043462</name>
</gene>
<reference evidence="1" key="1">
    <citation type="submission" date="2019-12" db="EMBL/GenBank/DDBJ databases">
        <title>Genome sequencing and annotation of Brassica cretica.</title>
        <authorList>
            <person name="Studholme D.J."/>
            <person name="Sarris P.F."/>
        </authorList>
    </citation>
    <scope>NUCLEOTIDE SEQUENCE</scope>
    <source>
        <strain evidence="1">PFS-001/15</strain>
        <tissue evidence="1">Leaf</tissue>
    </source>
</reference>
<dbReference type="Proteomes" id="UP000712281">
    <property type="component" value="Unassembled WGS sequence"/>
</dbReference>
<accession>A0A8S9LPW8</accession>
<dbReference type="EMBL" id="QGKW02000276">
    <property type="protein sequence ID" value="KAF2607931.1"/>
    <property type="molecule type" value="Genomic_DNA"/>
</dbReference>
<comment type="caution">
    <text evidence="1">The sequence shown here is derived from an EMBL/GenBank/DDBJ whole genome shotgun (WGS) entry which is preliminary data.</text>
</comment>
<dbReference type="AlphaFoldDB" id="A0A8S9LPW8"/>
<proteinExistence type="predicted"/>
<organism evidence="1 2">
    <name type="scientific">Brassica cretica</name>
    <name type="common">Mustard</name>
    <dbReference type="NCBI Taxonomy" id="69181"/>
    <lineage>
        <taxon>Eukaryota</taxon>
        <taxon>Viridiplantae</taxon>
        <taxon>Streptophyta</taxon>
        <taxon>Embryophyta</taxon>
        <taxon>Tracheophyta</taxon>
        <taxon>Spermatophyta</taxon>
        <taxon>Magnoliopsida</taxon>
        <taxon>eudicotyledons</taxon>
        <taxon>Gunneridae</taxon>
        <taxon>Pentapetalae</taxon>
        <taxon>rosids</taxon>
        <taxon>malvids</taxon>
        <taxon>Brassicales</taxon>
        <taxon>Brassicaceae</taxon>
        <taxon>Brassiceae</taxon>
        <taxon>Brassica</taxon>
    </lineage>
</organism>